<comment type="subcellular location">
    <subcellularLocation>
        <location evidence="1">Virion</location>
    </subcellularLocation>
</comment>
<dbReference type="RefSeq" id="XP_027465209.1">
    <property type="nucleotide sequence ID" value="XM_027609408.1"/>
</dbReference>
<evidence type="ECO:0000313" key="2">
    <source>
        <dbReference type="Proteomes" id="UP000515165"/>
    </source>
</evidence>
<reference evidence="3 4" key="1">
    <citation type="submission" date="2025-04" db="UniProtKB">
        <authorList>
            <consortium name="RefSeq"/>
        </authorList>
    </citation>
    <scope>IDENTIFICATION</scope>
    <source>
        <tissue evidence="3 4">Blood</tissue>
    </source>
</reference>
<proteinExistence type="predicted"/>
<protein>
    <submittedName>
        <fullName evidence="3 4">Endogenous retrovirus group K member 18 Env polyprotein-like isoform X1</fullName>
    </submittedName>
</protein>
<sequence length="257" mass="29696">MGIMTTLSFNFSEVNTTSTLGKFDDPVCTTIFYKHYVFEPIYWSHCRGPHGKILMLNNRMVADWGPHGKFLNNCSEDVNSTICDYITNIRWNHTDHGTYTHHHTKGLMTWHEGGLAPPWPHLVTDKDHVGPEHWDLWKLPAALASLYFYAGNFSGTSQSSSDYWFTYNSLISIQACVHLPYLIAIGEIEVNYIMRNIDCPNCRLYTCFNHYHLFQQQYGFHPSSPGPYGGLDPGYCALKKRVSAQNLHHRVLWQWLF</sequence>
<name>A0A6J2EHX7_ZALCA</name>
<dbReference type="Proteomes" id="UP000515165">
    <property type="component" value="Chromosome X"/>
</dbReference>
<evidence type="ECO:0000313" key="3">
    <source>
        <dbReference type="RefSeq" id="XP_027465208.1"/>
    </source>
</evidence>
<dbReference type="KEGG" id="zca:113931444"/>
<organism evidence="2 3">
    <name type="scientific">Zalophus californianus</name>
    <name type="common">California sealion</name>
    <dbReference type="NCBI Taxonomy" id="9704"/>
    <lineage>
        <taxon>Eukaryota</taxon>
        <taxon>Metazoa</taxon>
        <taxon>Chordata</taxon>
        <taxon>Craniata</taxon>
        <taxon>Vertebrata</taxon>
        <taxon>Euteleostomi</taxon>
        <taxon>Mammalia</taxon>
        <taxon>Eutheria</taxon>
        <taxon>Laurasiatheria</taxon>
        <taxon>Carnivora</taxon>
        <taxon>Caniformia</taxon>
        <taxon>Pinnipedia</taxon>
        <taxon>Otariidae</taxon>
        <taxon>Zalophus</taxon>
    </lineage>
</organism>
<evidence type="ECO:0000256" key="1">
    <source>
        <dbReference type="ARBA" id="ARBA00004328"/>
    </source>
</evidence>
<dbReference type="RefSeq" id="XP_027465208.1">
    <property type="nucleotide sequence ID" value="XM_027609407.1"/>
</dbReference>
<keyword evidence="2" id="KW-1185">Reference proteome</keyword>
<dbReference type="AlphaFoldDB" id="A0A6J2EHX7"/>
<dbReference type="PANTHER" id="PTHR34313">
    <property type="entry name" value="ENDOGENOUS RETROVIRUS GROUP K MEMBER 113 ENV POLYPROTEIN-RELATED"/>
    <property type="match status" value="1"/>
</dbReference>
<accession>A0A6J2EHX7</accession>
<gene>
    <name evidence="3 4" type="primary">LOC113931444</name>
</gene>
<dbReference type="InterPro" id="IPR051255">
    <property type="entry name" value="Retroviral_env_glycoprotein"/>
</dbReference>
<dbReference type="GeneID" id="113931444"/>
<dbReference type="OrthoDB" id="9809412at2759"/>
<evidence type="ECO:0000313" key="4">
    <source>
        <dbReference type="RefSeq" id="XP_027465209.1"/>
    </source>
</evidence>
<dbReference type="PANTHER" id="PTHR34313:SF3">
    <property type="entry name" value="ENDOGENOUS RETROVIRUS GROUP K MEMBER 113 ENV POLYPROTEIN-RELATED"/>
    <property type="match status" value="1"/>
</dbReference>